<evidence type="ECO:0000256" key="4">
    <source>
        <dbReference type="ARBA" id="ARBA00022692"/>
    </source>
</evidence>
<keyword evidence="2" id="KW-0813">Transport</keyword>
<organism evidence="12 13">
    <name type="scientific">Candidatus Kaiserbacteria bacterium RIFCSPLOWO2_01_FULL_54_13</name>
    <dbReference type="NCBI Taxonomy" id="1798512"/>
    <lineage>
        <taxon>Bacteria</taxon>
        <taxon>Candidatus Kaiseribacteriota</taxon>
    </lineage>
</organism>
<keyword evidence="4 9" id="KW-0812">Transmembrane</keyword>
<evidence type="ECO:0008006" key="14">
    <source>
        <dbReference type="Google" id="ProtNLM"/>
    </source>
</evidence>
<dbReference type="InterPro" id="IPR003439">
    <property type="entry name" value="ABC_transporter-like_ATP-bd"/>
</dbReference>
<keyword evidence="5" id="KW-0547">Nucleotide-binding</keyword>
<feature type="domain" description="ABC transporter" evidence="10">
    <location>
        <begin position="363"/>
        <end position="597"/>
    </location>
</feature>
<accession>A0A1F6F148</accession>
<evidence type="ECO:0000256" key="3">
    <source>
        <dbReference type="ARBA" id="ARBA00022475"/>
    </source>
</evidence>
<sequence length="600" mass="66413">MTTHIAPPRFARLRSVAHLARRAYAPYLPHIALLTVLGFVGGILEGIGINAVIPLLTFVLGLDDPVADSFSGLIRTLFNFAGVPFVPKFLLAFIVLLFIGKTLVSLVLSYIQILITTEYERSTREKLFTVILTASWPILLRQKLGDLETALMVDTPAATGLLGRIAYTTTLVTSILMYLVVAFSISPVVTIATFLISLFVFMVLRPLLNRVHALSRSRAAIYSDTMHHTTEHVDGLKSIKAFGVEAAAVKRALGLFQAIKERTTTMQMFQQFATQVVTPIGIAYIALIFGLAYKTPFISFAALPAILYLVYRIFTYAQQMQGNLQALTESIPHLERVIAIEDQASVGQEDISGARSFVFKKELSFDRVSFSYDLGTEVLHAVSFSIQKGTMVGLIGPSGAGKTTCVDLVLRLLKPTKGSITLDGVDVREIKLADWRRRIAYVAQDLFLIHGTIRDNIRFYDASISDEDVWAAAHMSHAEEFMRRFPEGLDTMVGERGITLSAGQRQRLVIARALARKPDVLILDEATSALDAESESHIKRAIEELKGRITIIAIAHRLSTIMDSDELIVLDRGRVVETGEPSKLLKDTGSYYYKVNFINQ</sequence>
<dbReference type="PROSITE" id="PS50929">
    <property type="entry name" value="ABC_TM1F"/>
    <property type="match status" value="1"/>
</dbReference>
<evidence type="ECO:0000256" key="6">
    <source>
        <dbReference type="ARBA" id="ARBA00022840"/>
    </source>
</evidence>
<feature type="transmembrane region" description="Helical" evidence="9">
    <location>
        <begin position="297"/>
        <end position="314"/>
    </location>
</feature>
<protein>
    <recommendedName>
        <fullName evidence="14">ABC transporter ATP-binding protein</fullName>
    </recommendedName>
</protein>
<dbReference type="Proteomes" id="UP000177372">
    <property type="component" value="Unassembled WGS sequence"/>
</dbReference>
<evidence type="ECO:0000256" key="1">
    <source>
        <dbReference type="ARBA" id="ARBA00004651"/>
    </source>
</evidence>
<dbReference type="SUPFAM" id="SSF90123">
    <property type="entry name" value="ABC transporter transmembrane region"/>
    <property type="match status" value="1"/>
</dbReference>
<evidence type="ECO:0000259" key="11">
    <source>
        <dbReference type="PROSITE" id="PS50929"/>
    </source>
</evidence>
<evidence type="ECO:0000256" key="2">
    <source>
        <dbReference type="ARBA" id="ARBA00022448"/>
    </source>
</evidence>
<evidence type="ECO:0000259" key="10">
    <source>
        <dbReference type="PROSITE" id="PS50893"/>
    </source>
</evidence>
<feature type="transmembrane region" description="Helical" evidence="9">
    <location>
        <begin position="175"/>
        <end position="208"/>
    </location>
</feature>
<dbReference type="SMART" id="SM00382">
    <property type="entry name" value="AAA"/>
    <property type="match status" value="1"/>
</dbReference>
<dbReference type="EMBL" id="MFLZ01000023">
    <property type="protein sequence ID" value="OGG79577.1"/>
    <property type="molecule type" value="Genomic_DNA"/>
</dbReference>
<reference evidence="12 13" key="1">
    <citation type="journal article" date="2016" name="Nat. Commun.">
        <title>Thousands of microbial genomes shed light on interconnected biogeochemical processes in an aquifer system.</title>
        <authorList>
            <person name="Anantharaman K."/>
            <person name="Brown C.T."/>
            <person name="Hug L.A."/>
            <person name="Sharon I."/>
            <person name="Castelle C.J."/>
            <person name="Probst A.J."/>
            <person name="Thomas B.C."/>
            <person name="Singh A."/>
            <person name="Wilkins M.J."/>
            <person name="Karaoz U."/>
            <person name="Brodie E.L."/>
            <person name="Williams K.H."/>
            <person name="Hubbard S.S."/>
            <person name="Banfield J.F."/>
        </authorList>
    </citation>
    <scope>NUCLEOTIDE SEQUENCE [LARGE SCALE GENOMIC DNA]</scope>
</reference>
<feature type="transmembrane region" description="Helical" evidence="9">
    <location>
        <begin position="272"/>
        <end position="291"/>
    </location>
</feature>
<dbReference type="GO" id="GO:0140359">
    <property type="term" value="F:ABC-type transporter activity"/>
    <property type="evidence" value="ECO:0007669"/>
    <property type="project" value="InterPro"/>
</dbReference>
<dbReference type="InterPro" id="IPR003593">
    <property type="entry name" value="AAA+_ATPase"/>
</dbReference>
<evidence type="ECO:0000256" key="9">
    <source>
        <dbReference type="SAM" id="Phobius"/>
    </source>
</evidence>
<evidence type="ECO:0000256" key="8">
    <source>
        <dbReference type="ARBA" id="ARBA00023136"/>
    </source>
</evidence>
<feature type="transmembrane region" description="Helical" evidence="9">
    <location>
        <begin position="89"/>
        <end position="115"/>
    </location>
</feature>
<keyword evidence="8 9" id="KW-0472">Membrane</keyword>
<dbReference type="Pfam" id="PF00664">
    <property type="entry name" value="ABC_membrane"/>
    <property type="match status" value="1"/>
</dbReference>
<dbReference type="PANTHER" id="PTHR24221">
    <property type="entry name" value="ATP-BINDING CASSETTE SUB-FAMILY B"/>
    <property type="match status" value="1"/>
</dbReference>
<dbReference type="InterPro" id="IPR039421">
    <property type="entry name" value="Type_1_exporter"/>
</dbReference>
<dbReference type="PROSITE" id="PS50893">
    <property type="entry name" value="ABC_TRANSPORTER_2"/>
    <property type="match status" value="1"/>
</dbReference>
<name>A0A1F6F148_9BACT</name>
<dbReference type="Gene3D" id="3.40.50.300">
    <property type="entry name" value="P-loop containing nucleotide triphosphate hydrolases"/>
    <property type="match status" value="1"/>
</dbReference>
<keyword evidence="7 9" id="KW-1133">Transmembrane helix</keyword>
<keyword evidence="3" id="KW-1003">Cell membrane</keyword>
<dbReference type="GO" id="GO:0016887">
    <property type="term" value="F:ATP hydrolysis activity"/>
    <property type="evidence" value="ECO:0007669"/>
    <property type="project" value="InterPro"/>
</dbReference>
<dbReference type="GO" id="GO:0005524">
    <property type="term" value="F:ATP binding"/>
    <property type="evidence" value="ECO:0007669"/>
    <property type="project" value="UniProtKB-KW"/>
</dbReference>
<dbReference type="STRING" id="1798512.A3A39_02440"/>
<dbReference type="PROSITE" id="PS00211">
    <property type="entry name" value="ABC_TRANSPORTER_1"/>
    <property type="match status" value="1"/>
</dbReference>
<evidence type="ECO:0000256" key="5">
    <source>
        <dbReference type="ARBA" id="ARBA00022741"/>
    </source>
</evidence>
<comment type="caution">
    <text evidence="12">The sequence shown here is derived from an EMBL/GenBank/DDBJ whole genome shotgun (WGS) entry which is preliminary data.</text>
</comment>
<dbReference type="FunFam" id="3.40.50.300:FF:000299">
    <property type="entry name" value="ABC transporter ATP-binding protein/permease"/>
    <property type="match status" value="1"/>
</dbReference>
<comment type="subcellular location">
    <subcellularLocation>
        <location evidence="1">Cell membrane</location>
        <topology evidence="1">Multi-pass membrane protein</topology>
    </subcellularLocation>
</comment>
<dbReference type="GO" id="GO:0034040">
    <property type="term" value="F:ATPase-coupled lipid transmembrane transporter activity"/>
    <property type="evidence" value="ECO:0007669"/>
    <property type="project" value="TreeGrafter"/>
</dbReference>
<feature type="domain" description="ABC transmembrane type-1" evidence="11">
    <location>
        <begin position="32"/>
        <end position="329"/>
    </location>
</feature>
<dbReference type="InterPro" id="IPR027417">
    <property type="entry name" value="P-loop_NTPase"/>
</dbReference>
<dbReference type="SUPFAM" id="SSF52540">
    <property type="entry name" value="P-loop containing nucleoside triphosphate hydrolases"/>
    <property type="match status" value="1"/>
</dbReference>
<dbReference type="Gene3D" id="1.20.1560.10">
    <property type="entry name" value="ABC transporter type 1, transmembrane domain"/>
    <property type="match status" value="1"/>
</dbReference>
<dbReference type="InterPro" id="IPR017871">
    <property type="entry name" value="ABC_transporter-like_CS"/>
</dbReference>
<keyword evidence="6" id="KW-0067">ATP-binding</keyword>
<dbReference type="InterPro" id="IPR011527">
    <property type="entry name" value="ABC1_TM_dom"/>
</dbReference>
<feature type="transmembrane region" description="Helical" evidence="9">
    <location>
        <begin position="31"/>
        <end position="53"/>
    </location>
</feature>
<dbReference type="InterPro" id="IPR036640">
    <property type="entry name" value="ABC1_TM_sf"/>
</dbReference>
<evidence type="ECO:0000313" key="13">
    <source>
        <dbReference type="Proteomes" id="UP000177372"/>
    </source>
</evidence>
<proteinExistence type="predicted"/>
<dbReference type="AlphaFoldDB" id="A0A1F6F148"/>
<evidence type="ECO:0000256" key="7">
    <source>
        <dbReference type="ARBA" id="ARBA00022989"/>
    </source>
</evidence>
<evidence type="ECO:0000313" key="12">
    <source>
        <dbReference type="EMBL" id="OGG79577.1"/>
    </source>
</evidence>
<dbReference type="Pfam" id="PF00005">
    <property type="entry name" value="ABC_tran"/>
    <property type="match status" value="1"/>
</dbReference>
<dbReference type="PANTHER" id="PTHR24221:SF654">
    <property type="entry name" value="ATP-BINDING CASSETTE SUB-FAMILY B MEMBER 6"/>
    <property type="match status" value="1"/>
</dbReference>
<gene>
    <name evidence="12" type="ORF">A3A39_02440</name>
</gene>
<dbReference type="GO" id="GO:0005886">
    <property type="term" value="C:plasma membrane"/>
    <property type="evidence" value="ECO:0007669"/>
    <property type="project" value="UniProtKB-SubCell"/>
</dbReference>